<accession>A0ABD6BA97</accession>
<keyword evidence="3" id="KW-1185">Reference proteome</keyword>
<dbReference type="RefSeq" id="WP_379818883.1">
    <property type="nucleotide sequence ID" value="NZ_JBHUDH010000182.1"/>
</dbReference>
<protein>
    <submittedName>
        <fullName evidence="2">Uncharacterized protein</fullName>
    </submittedName>
</protein>
<reference evidence="2 3" key="1">
    <citation type="journal article" date="2019" name="Int. J. Syst. Evol. Microbiol.">
        <title>The Global Catalogue of Microorganisms (GCM) 10K type strain sequencing project: providing services to taxonomists for standard genome sequencing and annotation.</title>
        <authorList>
            <consortium name="The Broad Institute Genomics Platform"/>
            <consortium name="The Broad Institute Genome Sequencing Center for Infectious Disease"/>
            <person name="Wu L."/>
            <person name="Ma J."/>
        </authorList>
    </citation>
    <scope>NUCLEOTIDE SEQUENCE [LARGE SCALE GENOMIC DNA]</scope>
    <source>
        <strain evidence="2 3">CGMCC 1.12285</strain>
    </source>
</reference>
<feature type="region of interest" description="Disordered" evidence="1">
    <location>
        <begin position="87"/>
        <end position="130"/>
    </location>
</feature>
<organism evidence="2 3">
    <name type="scientific">Halolamina salina</name>
    <dbReference type="NCBI Taxonomy" id="1220023"/>
    <lineage>
        <taxon>Archaea</taxon>
        <taxon>Methanobacteriati</taxon>
        <taxon>Methanobacteriota</taxon>
        <taxon>Stenosarchaea group</taxon>
        <taxon>Halobacteria</taxon>
        <taxon>Halobacteriales</taxon>
        <taxon>Haloferacaceae</taxon>
    </lineage>
</organism>
<proteinExistence type="predicted"/>
<comment type="caution">
    <text evidence="2">The sequence shown here is derived from an EMBL/GenBank/DDBJ whole genome shotgun (WGS) entry which is preliminary data.</text>
</comment>
<dbReference type="Proteomes" id="UP001597111">
    <property type="component" value="Unassembled WGS sequence"/>
</dbReference>
<sequence>LTIRRYRNGDRPDEIADALEAALETVSGYLRDANVLAPWDDYRALAHLYHDYGYDTLDKLAALFNYERSTEVIRSRMDKLGVDRGATSTDLLESLNPEDVGLSPLRDADEYPTPDEGGQQTLDAFGGGSE</sequence>
<evidence type="ECO:0000256" key="1">
    <source>
        <dbReference type="SAM" id="MobiDB-lite"/>
    </source>
</evidence>
<dbReference type="AlphaFoldDB" id="A0ABD6BA97"/>
<dbReference type="EMBL" id="JBHUDH010000182">
    <property type="protein sequence ID" value="MFD1527304.1"/>
    <property type="molecule type" value="Genomic_DNA"/>
</dbReference>
<evidence type="ECO:0000313" key="3">
    <source>
        <dbReference type="Proteomes" id="UP001597111"/>
    </source>
</evidence>
<evidence type="ECO:0000313" key="2">
    <source>
        <dbReference type="EMBL" id="MFD1527304.1"/>
    </source>
</evidence>
<name>A0ABD6BA97_9EURY</name>
<feature type="non-terminal residue" evidence="2">
    <location>
        <position position="1"/>
    </location>
</feature>
<gene>
    <name evidence="2" type="ORF">ACFR9S_13545</name>
</gene>